<dbReference type="OrthoDB" id="3001776at2759"/>
<dbReference type="STRING" id="231916.A0A409YEF4"/>
<reference evidence="1 2" key="1">
    <citation type="journal article" date="2018" name="Evol. Lett.">
        <title>Horizontal gene cluster transfer increased hallucinogenic mushroom diversity.</title>
        <authorList>
            <person name="Reynolds H.T."/>
            <person name="Vijayakumar V."/>
            <person name="Gluck-Thaler E."/>
            <person name="Korotkin H.B."/>
            <person name="Matheny P.B."/>
            <person name="Slot J.C."/>
        </authorList>
    </citation>
    <scope>NUCLEOTIDE SEQUENCE [LARGE SCALE GENOMIC DNA]</scope>
    <source>
        <strain evidence="1 2">SRW20</strain>
    </source>
</reference>
<keyword evidence="2" id="KW-1185">Reference proteome</keyword>
<evidence type="ECO:0000313" key="2">
    <source>
        <dbReference type="Proteomes" id="UP000284706"/>
    </source>
</evidence>
<organism evidence="1 2">
    <name type="scientific">Gymnopilus dilepis</name>
    <dbReference type="NCBI Taxonomy" id="231916"/>
    <lineage>
        <taxon>Eukaryota</taxon>
        <taxon>Fungi</taxon>
        <taxon>Dikarya</taxon>
        <taxon>Basidiomycota</taxon>
        <taxon>Agaricomycotina</taxon>
        <taxon>Agaricomycetes</taxon>
        <taxon>Agaricomycetidae</taxon>
        <taxon>Agaricales</taxon>
        <taxon>Agaricineae</taxon>
        <taxon>Hymenogastraceae</taxon>
        <taxon>Gymnopilus</taxon>
    </lineage>
</organism>
<name>A0A409YEF4_9AGAR</name>
<sequence>MWGSHVPSDAAFCQIQEGLQSVRGTEPEQHVPSLGNMFYSNNIGESVARDFANPEIAKHVQLYPEEKDGPISEVWQAERWREFKPSGLTPMFSRGHLAQLQDGRYILRQNLIMRKGELASDCHVVMPNKNGWTISEEVQVISTTSFKYNYLDIVSAVPGDAVPWADESKAPVIPNPLREPELTT</sequence>
<gene>
    <name evidence="1" type="ORF">CVT26_015420</name>
</gene>
<protein>
    <submittedName>
        <fullName evidence="1">Uncharacterized protein</fullName>
    </submittedName>
</protein>
<dbReference type="InParanoid" id="A0A409YEF4"/>
<proteinExistence type="predicted"/>
<comment type="caution">
    <text evidence="1">The sequence shown here is derived from an EMBL/GenBank/DDBJ whole genome shotgun (WGS) entry which is preliminary data.</text>
</comment>
<accession>A0A409YEF4</accession>
<evidence type="ECO:0000313" key="1">
    <source>
        <dbReference type="EMBL" id="PPR01371.1"/>
    </source>
</evidence>
<dbReference type="Proteomes" id="UP000284706">
    <property type="component" value="Unassembled WGS sequence"/>
</dbReference>
<dbReference type="AlphaFoldDB" id="A0A409YEF4"/>
<dbReference type="EMBL" id="NHYE01000944">
    <property type="protein sequence ID" value="PPR01371.1"/>
    <property type="molecule type" value="Genomic_DNA"/>
</dbReference>